<evidence type="ECO:0000256" key="2">
    <source>
        <dbReference type="SAM" id="SignalP"/>
    </source>
</evidence>
<dbReference type="Proteomes" id="UP000054270">
    <property type="component" value="Unassembled WGS sequence"/>
</dbReference>
<name>A0A0D2NIQ5_HYPSF</name>
<dbReference type="EMBL" id="KN817585">
    <property type="protein sequence ID" value="KJA18769.1"/>
    <property type="molecule type" value="Genomic_DNA"/>
</dbReference>
<gene>
    <name evidence="3" type="ORF">HYPSUDRAFT_44943</name>
</gene>
<accession>A0A0D2NIQ5</accession>
<evidence type="ECO:0000313" key="3">
    <source>
        <dbReference type="EMBL" id="KJA18769.1"/>
    </source>
</evidence>
<feature type="chain" id="PRO_5002248077" description="Secreted protein" evidence="2">
    <location>
        <begin position="20"/>
        <end position="127"/>
    </location>
</feature>
<proteinExistence type="predicted"/>
<feature type="signal peptide" evidence="2">
    <location>
        <begin position="1"/>
        <end position="19"/>
    </location>
</feature>
<evidence type="ECO:0000256" key="1">
    <source>
        <dbReference type="SAM" id="MobiDB-lite"/>
    </source>
</evidence>
<dbReference type="AlphaFoldDB" id="A0A0D2NIQ5"/>
<evidence type="ECO:0008006" key="5">
    <source>
        <dbReference type="Google" id="ProtNLM"/>
    </source>
</evidence>
<keyword evidence="4" id="KW-1185">Reference proteome</keyword>
<evidence type="ECO:0000313" key="4">
    <source>
        <dbReference type="Proteomes" id="UP000054270"/>
    </source>
</evidence>
<feature type="region of interest" description="Disordered" evidence="1">
    <location>
        <begin position="50"/>
        <end position="70"/>
    </location>
</feature>
<organism evidence="3 4">
    <name type="scientific">Hypholoma sublateritium (strain FD-334 SS-4)</name>
    <dbReference type="NCBI Taxonomy" id="945553"/>
    <lineage>
        <taxon>Eukaryota</taxon>
        <taxon>Fungi</taxon>
        <taxon>Dikarya</taxon>
        <taxon>Basidiomycota</taxon>
        <taxon>Agaricomycotina</taxon>
        <taxon>Agaricomycetes</taxon>
        <taxon>Agaricomycetidae</taxon>
        <taxon>Agaricales</taxon>
        <taxon>Agaricineae</taxon>
        <taxon>Strophariaceae</taxon>
        <taxon>Hypholoma</taxon>
    </lineage>
</organism>
<sequence length="127" mass="14127">MSCTARGSVLVFLFMVVLGQLHSLPTPSSCIGLTHTLALSLLLQALDSRPRRRPLQGPEPGRIYGGRSGYPHYGVPPLARARRSTSPPRSTMYLSSMNLATCRRWPLFHIHEQGLVSRQMISCLRDN</sequence>
<keyword evidence="2" id="KW-0732">Signal</keyword>
<protein>
    <recommendedName>
        <fullName evidence="5">Secreted protein</fullName>
    </recommendedName>
</protein>
<reference evidence="4" key="1">
    <citation type="submission" date="2014-04" db="EMBL/GenBank/DDBJ databases">
        <title>Evolutionary Origins and Diversification of the Mycorrhizal Mutualists.</title>
        <authorList>
            <consortium name="DOE Joint Genome Institute"/>
            <consortium name="Mycorrhizal Genomics Consortium"/>
            <person name="Kohler A."/>
            <person name="Kuo A."/>
            <person name="Nagy L.G."/>
            <person name="Floudas D."/>
            <person name="Copeland A."/>
            <person name="Barry K.W."/>
            <person name="Cichocki N."/>
            <person name="Veneault-Fourrey C."/>
            <person name="LaButti K."/>
            <person name="Lindquist E.A."/>
            <person name="Lipzen A."/>
            <person name="Lundell T."/>
            <person name="Morin E."/>
            <person name="Murat C."/>
            <person name="Riley R."/>
            <person name="Ohm R."/>
            <person name="Sun H."/>
            <person name="Tunlid A."/>
            <person name="Henrissat B."/>
            <person name="Grigoriev I.V."/>
            <person name="Hibbett D.S."/>
            <person name="Martin F."/>
        </authorList>
    </citation>
    <scope>NUCLEOTIDE SEQUENCE [LARGE SCALE GENOMIC DNA]</scope>
    <source>
        <strain evidence="4">FD-334 SS-4</strain>
    </source>
</reference>